<gene>
    <name evidence="2" type="ORF">FHS59_003140</name>
</gene>
<evidence type="ECO:0000313" key="3">
    <source>
        <dbReference type="Proteomes" id="UP000588604"/>
    </source>
</evidence>
<evidence type="ECO:0008006" key="4">
    <source>
        <dbReference type="Google" id="ProtNLM"/>
    </source>
</evidence>
<organism evidence="2 3">
    <name type="scientific">Algoriphagus iocasae</name>
    <dbReference type="NCBI Taxonomy" id="1836499"/>
    <lineage>
        <taxon>Bacteria</taxon>
        <taxon>Pseudomonadati</taxon>
        <taxon>Bacteroidota</taxon>
        <taxon>Cytophagia</taxon>
        <taxon>Cytophagales</taxon>
        <taxon>Cyclobacteriaceae</taxon>
        <taxon>Algoriphagus</taxon>
    </lineage>
</organism>
<feature type="chain" id="PRO_5032553845" description="DUF4440 domain-containing protein" evidence="1">
    <location>
        <begin position="24"/>
        <end position="87"/>
    </location>
</feature>
<sequence>MKTIRFLALSLFLTFAFSRLGKAQEINTVDKMEIYPLSDDSGYTVRTWEYPKDEKTKTFEYVSKIWSKTEGKWKISLLHSTAKEIPN</sequence>
<comment type="caution">
    <text evidence="2">The sequence shown here is derived from an EMBL/GenBank/DDBJ whole genome shotgun (WGS) entry which is preliminary data.</text>
</comment>
<keyword evidence="1" id="KW-0732">Signal</keyword>
<dbReference type="AlphaFoldDB" id="A0A841MPQ9"/>
<protein>
    <recommendedName>
        <fullName evidence="4">DUF4440 domain-containing protein</fullName>
    </recommendedName>
</protein>
<evidence type="ECO:0000256" key="1">
    <source>
        <dbReference type="SAM" id="SignalP"/>
    </source>
</evidence>
<evidence type="ECO:0000313" key="2">
    <source>
        <dbReference type="EMBL" id="MBB6327497.1"/>
    </source>
</evidence>
<name>A0A841MPQ9_9BACT</name>
<feature type="signal peptide" evidence="1">
    <location>
        <begin position="1"/>
        <end position="23"/>
    </location>
</feature>
<reference evidence="2 3" key="1">
    <citation type="submission" date="2020-08" db="EMBL/GenBank/DDBJ databases">
        <title>Genomic Encyclopedia of Type Strains, Phase IV (KMG-IV): sequencing the most valuable type-strain genomes for metagenomic binning, comparative biology and taxonomic classification.</title>
        <authorList>
            <person name="Goeker M."/>
        </authorList>
    </citation>
    <scope>NUCLEOTIDE SEQUENCE [LARGE SCALE GENOMIC DNA]</scope>
    <source>
        <strain evidence="2 3">DSM 102044</strain>
    </source>
</reference>
<dbReference type="RefSeq" id="WP_184496322.1">
    <property type="nucleotide sequence ID" value="NZ_JACIJO010000003.1"/>
</dbReference>
<accession>A0A841MPQ9</accession>
<dbReference type="Proteomes" id="UP000588604">
    <property type="component" value="Unassembled WGS sequence"/>
</dbReference>
<proteinExistence type="predicted"/>
<keyword evidence="3" id="KW-1185">Reference proteome</keyword>
<dbReference type="EMBL" id="JACIJO010000003">
    <property type="protein sequence ID" value="MBB6327497.1"/>
    <property type="molecule type" value="Genomic_DNA"/>
</dbReference>